<feature type="domain" description="BRCT" evidence="6">
    <location>
        <begin position="1152"/>
        <end position="1245"/>
    </location>
</feature>
<dbReference type="GO" id="GO:0006412">
    <property type="term" value="P:translation"/>
    <property type="evidence" value="ECO:0007669"/>
    <property type="project" value="InterPro"/>
</dbReference>
<dbReference type="SUPFAM" id="SSF116820">
    <property type="entry name" value="Rps17e-like"/>
    <property type="match status" value="1"/>
</dbReference>
<evidence type="ECO:0000256" key="4">
    <source>
        <dbReference type="ARBA" id="ARBA00023274"/>
    </source>
</evidence>
<feature type="region of interest" description="Disordered" evidence="5">
    <location>
        <begin position="1335"/>
        <end position="1367"/>
    </location>
</feature>
<dbReference type="GO" id="GO:0033314">
    <property type="term" value="P:mitotic DNA replication checkpoint signaling"/>
    <property type="evidence" value="ECO:0007669"/>
    <property type="project" value="TreeGrafter"/>
</dbReference>
<name>A0A9W8L208_9FUNG</name>
<dbReference type="InterPro" id="IPR001357">
    <property type="entry name" value="BRCT_dom"/>
</dbReference>
<keyword evidence="4" id="KW-0687">Ribonucleoprotein</keyword>
<keyword evidence="3 7" id="KW-0689">Ribosomal protein</keyword>
<dbReference type="SUPFAM" id="SSF52113">
    <property type="entry name" value="BRCT domain"/>
    <property type="match status" value="6"/>
</dbReference>
<evidence type="ECO:0000256" key="2">
    <source>
        <dbReference type="ARBA" id="ARBA00022737"/>
    </source>
</evidence>
<feature type="domain" description="BRCT" evidence="6">
    <location>
        <begin position="955"/>
        <end position="1034"/>
    </location>
</feature>
<comment type="caution">
    <text evidence="7">The sequence shown here is derived from an EMBL/GenBank/DDBJ whole genome shotgun (WGS) entry which is preliminary data.</text>
</comment>
<comment type="similarity">
    <text evidence="1">Belongs to the eukaryotic ribosomal protein eS17 family.</text>
</comment>
<dbReference type="InterPro" id="IPR036420">
    <property type="entry name" value="BRCT_dom_sf"/>
</dbReference>
<dbReference type="GO" id="GO:0007095">
    <property type="term" value="P:mitotic G2 DNA damage checkpoint signaling"/>
    <property type="evidence" value="ECO:0007669"/>
    <property type="project" value="TreeGrafter"/>
</dbReference>
<evidence type="ECO:0000256" key="5">
    <source>
        <dbReference type="SAM" id="MobiDB-lite"/>
    </source>
</evidence>
<dbReference type="EMBL" id="JANBTX010000240">
    <property type="protein sequence ID" value="KAJ2684032.1"/>
    <property type="molecule type" value="Genomic_DNA"/>
</dbReference>
<dbReference type="Pfam" id="PF12738">
    <property type="entry name" value="PTCB-BRCT"/>
    <property type="match status" value="2"/>
</dbReference>
<dbReference type="Gene3D" id="3.40.50.10190">
    <property type="entry name" value="BRCT domain"/>
    <property type="match status" value="6"/>
</dbReference>
<evidence type="ECO:0000256" key="1">
    <source>
        <dbReference type="ARBA" id="ARBA00010444"/>
    </source>
</evidence>
<dbReference type="OrthoDB" id="251770at2759"/>
<dbReference type="CDD" id="cd17731">
    <property type="entry name" value="BRCT_TopBP1_rpt2_like"/>
    <property type="match status" value="1"/>
</dbReference>
<dbReference type="SMART" id="SM00292">
    <property type="entry name" value="BRCT"/>
    <property type="match status" value="5"/>
</dbReference>
<protein>
    <submittedName>
        <fullName evidence="7">40S ribosomal protein S17.e.B</fullName>
    </submittedName>
</protein>
<dbReference type="GO" id="GO:1990904">
    <property type="term" value="C:ribonucleoprotein complex"/>
    <property type="evidence" value="ECO:0007669"/>
    <property type="project" value="UniProtKB-KW"/>
</dbReference>
<dbReference type="Pfam" id="PF00833">
    <property type="entry name" value="Ribosomal_S17e"/>
    <property type="match status" value="1"/>
</dbReference>
<dbReference type="InterPro" id="IPR059215">
    <property type="entry name" value="BRCT2_TopBP1-like"/>
</dbReference>
<feature type="region of interest" description="Disordered" evidence="5">
    <location>
        <begin position="654"/>
        <end position="740"/>
    </location>
</feature>
<keyword evidence="2" id="KW-0677">Repeat</keyword>
<dbReference type="CDD" id="cd17727">
    <property type="entry name" value="BRCT_TopBP1_rpt6"/>
    <property type="match status" value="1"/>
</dbReference>
<sequence length="1538" mass="166482">MGRVRTKTVKRASRVLIEKYYPVLTLDFHTNKRICDDVAIIASKRLRNKIAGFTTHLMKRIQKGPVRGISFKLQEEERERKDNYVPDVSAIDISSIEIDPETESMLKALNFEKLPGVSVSAPVRAGRRDFRRPRPARPARPARQGAPAAATEAGLDTNEKTDIHRRVAQLGGSVSSNLTTLVTHVVTKDTGLFCQKYLVSAKVGIPIVSLGFIRECESEARERNIDTGFPPDTHGDIADVLRLITERNRFPPFTGCRVSSTGFAADVRTEIERLVESASMANSCLFSKRLAEDPSKHHSLGSELVGGGGLYCGVLTANCTHLVAQSPEGEKFKFAKSRSIPVVSLEWFIQCLRAGARQSEDEYTVDHGEQPVSTNGMAPAATNLRRLQSLDHAKRKTELVSSQVSDSRGFCKHASAPLPKRAPSATSVQSGIPLTIEPITSSGEPRQSGLVAPKALNRSRAVSSESGYADPCDLFPSSLAGVDSGEDSDVVCLVDRPAAPIPRLRPPQPPPPRAASAAFESCRIALSQYSLSLAKRHEWRSKIAAARGECISEDSLLPAHAIHDSSSGQWTHYIVDDSGELCDDDVRALQLAYATEMRPRPLVVRCGWLSECWRTGRRAKEVSYSIPWPELCAESNLGVVKSHGVPFAALEHLSATGSSTPTRQPTKPRPISLPMARQPLGDSVGIGSLAINSGGGTSKHAITTDSSAEDENSRQKSAKRPRRQPRELSPSTASRGAAMDTHTTAASLQLRLVDGDSSSLRTELSTRSVPLAHLSSQARSTPQTTFTVAINDCSDGGGSAVFARCVFTSLGLPASAVVKFKGVVRENGGTFIDVFGSCPSATSPQPRAHPQAPDPSIDWVLNTFATNIDGAAVTDAYVVIPLRGMDEMVACEVAVRRYPSIHIVTECWVDQCVHDSLRYPDYCAIQALRLPYPGLSAGQHIVFRPLKSTRIAGAESLSLSISGYEGTERDHISILAQALGIEFSQRLPRTTTHLICRRPFSGPKYERALKWGLQIVDSTWFYALVAAENVSDIDTGDERQSIAVIGGPMAITNEGDMVAARSASAFPAKQMATPLTNPTRRSLLLGTPGRTPLDVSLERNIQQALGNNRARVRASLDEGGGGVDTDNDMTQLSPTHAQSEALGAAASNDDGCLASVLNGAVVAISSRLLYRREELAKLAQQLGCRVLPRFDAKEATHLVHQSNRERETLRDYQLALQNGIHVVSPWWLYECRDTMTAVPEGGFPYTFNRDRRLMLVPSSQALPKQQLAERLVANTSSGCEQSSPSQGKPFGARGRREYSVHASATLVDTTNPRLLVLPELSSALTVDTHEIGGLFGKKTTGTPRRYRQAMDGAESDTSGGLEKGPQAQTSAISKILDPWNASSGQPQEPHLHSASVTLGCIEATPTSAEGTYLTQRCGVAETQTPDRWWLSVDPVASDRYAAEFQASMRSQYSPPDDDLALDNMPCTNAPVDDEDLSIELLGLHTNAKSANARSADASENALASSPLTAHNTTIVYGEDAEAVSERDRLVRQLTKRET</sequence>
<keyword evidence="8" id="KW-1185">Reference proteome</keyword>
<dbReference type="InterPro" id="IPR018273">
    <property type="entry name" value="Ribosomal_eS17_CS"/>
</dbReference>
<feature type="region of interest" description="Disordered" evidence="5">
    <location>
        <begin position="129"/>
        <end position="159"/>
    </location>
</feature>
<evidence type="ECO:0000313" key="7">
    <source>
        <dbReference type="EMBL" id="KAJ2684032.1"/>
    </source>
</evidence>
<dbReference type="InterPro" id="IPR036401">
    <property type="entry name" value="Ribosomal_eS17_sf"/>
</dbReference>
<dbReference type="HAMAP" id="MF_00511">
    <property type="entry name" value="Ribosomal_eS17"/>
    <property type="match status" value="1"/>
</dbReference>
<feature type="compositionally biased region" description="Polar residues" evidence="5">
    <location>
        <begin position="1273"/>
        <end position="1286"/>
    </location>
</feature>
<dbReference type="PANTHER" id="PTHR13561">
    <property type="entry name" value="DNA REPLICATION REGULATOR DPB11-RELATED"/>
    <property type="match status" value="1"/>
</dbReference>
<evidence type="ECO:0000256" key="3">
    <source>
        <dbReference type="ARBA" id="ARBA00022980"/>
    </source>
</evidence>
<dbReference type="Gene3D" id="1.10.60.20">
    <property type="entry name" value="Ribosomal protein S17e-like"/>
    <property type="match status" value="1"/>
</dbReference>
<accession>A0A9W8L208</accession>
<dbReference type="Pfam" id="PF00533">
    <property type="entry name" value="BRCT"/>
    <property type="match status" value="2"/>
</dbReference>
<dbReference type="PROSITE" id="PS50172">
    <property type="entry name" value="BRCT"/>
    <property type="match status" value="5"/>
</dbReference>
<dbReference type="GO" id="GO:0006270">
    <property type="term" value="P:DNA replication initiation"/>
    <property type="evidence" value="ECO:0007669"/>
    <property type="project" value="TreeGrafter"/>
</dbReference>
<dbReference type="GO" id="GO:0005840">
    <property type="term" value="C:ribosome"/>
    <property type="evidence" value="ECO:0007669"/>
    <property type="project" value="UniProtKB-KW"/>
</dbReference>
<dbReference type="Proteomes" id="UP001151516">
    <property type="component" value="Unassembled WGS sequence"/>
</dbReference>
<dbReference type="FunFam" id="1.10.60.20:FF:000001">
    <property type="entry name" value="40S ribosomal protein S17"/>
    <property type="match status" value="1"/>
</dbReference>
<evidence type="ECO:0000313" key="8">
    <source>
        <dbReference type="Proteomes" id="UP001151516"/>
    </source>
</evidence>
<feature type="domain" description="BRCT" evidence="6">
    <location>
        <begin position="308"/>
        <end position="365"/>
    </location>
</feature>
<dbReference type="GO" id="GO:0003735">
    <property type="term" value="F:structural constituent of ribosome"/>
    <property type="evidence" value="ECO:0007669"/>
    <property type="project" value="InterPro"/>
</dbReference>
<evidence type="ECO:0000259" key="6">
    <source>
        <dbReference type="PROSITE" id="PS50172"/>
    </source>
</evidence>
<feature type="domain" description="BRCT" evidence="6">
    <location>
        <begin position="514"/>
        <end position="626"/>
    </location>
</feature>
<feature type="compositionally biased region" description="Low complexity" evidence="5">
    <location>
        <begin position="139"/>
        <end position="150"/>
    </location>
</feature>
<dbReference type="PANTHER" id="PTHR13561:SF20">
    <property type="entry name" value="DNA TOPOISOMERASE 2-BINDING PROTEIN 1"/>
    <property type="match status" value="1"/>
</dbReference>
<gene>
    <name evidence="7" type="primary">RPS17B</name>
    <name evidence="7" type="ORF">IWW39_005153</name>
</gene>
<dbReference type="InterPro" id="IPR001210">
    <property type="entry name" value="Ribosomal_eS17"/>
</dbReference>
<feature type="region of interest" description="Disordered" evidence="5">
    <location>
        <begin position="1273"/>
        <end position="1295"/>
    </location>
</feature>
<dbReference type="PROSITE" id="PS00712">
    <property type="entry name" value="RIBOSOMAL_S17E"/>
    <property type="match status" value="1"/>
</dbReference>
<organism evidence="7 8">
    <name type="scientific">Coemansia spiralis</name>
    <dbReference type="NCBI Taxonomy" id="417178"/>
    <lineage>
        <taxon>Eukaryota</taxon>
        <taxon>Fungi</taxon>
        <taxon>Fungi incertae sedis</taxon>
        <taxon>Zoopagomycota</taxon>
        <taxon>Kickxellomycotina</taxon>
        <taxon>Kickxellomycetes</taxon>
        <taxon>Kickxellales</taxon>
        <taxon>Kickxellaceae</taxon>
        <taxon>Coemansia</taxon>
    </lineage>
</organism>
<dbReference type="CDD" id="cd00027">
    <property type="entry name" value="BRCT"/>
    <property type="match status" value="1"/>
</dbReference>
<proteinExistence type="inferred from homology"/>
<reference evidence="7" key="1">
    <citation type="submission" date="2022-07" db="EMBL/GenBank/DDBJ databases">
        <title>Phylogenomic reconstructions and comparative analyses of Kickxellomycotina fungi.</title>
        <authorList>
            <person name="Reynolds N.K."/>
            <person name="Stajich J.E."/>
            <person name="Barry K."/>
            <person name="Grigoriev I.V."/>
            <person name="Crous P."/>
            <person name="Smith M.E."/>
        </authorList>
    </citation>
    <scope>NUCLEOTIDE SEQUENCE</scope>
    <source>
        <strain evidence="7">CBS 109367</strain>
    </source>
</reference>
<feature type="domain" description="BRCT" evidence="6">
    <location>
        <begin position="159"/>
        <end position="216"/>
    </location>
</feature>
<feature type="compositionally biased region" description="Polar residues" evidence="5">
    <location>
        <begin position="655"/>
        <end position="665"/>
    </location>
</feature>